<feature type="transmembrane region" description="Helical" evidence="8">
    <location>
        <begin position="338"/>
        <end position="358"/>
    </location>
</feature>
<feature type="transmembrane region" description="Helical" evidence="8">
    <location>
        <begin position="172"/>
        <end position="191"/>
    </location>
</feature>
<evidence type="ECO:0000256" key="2">
    <source>
        <dbReference type="ARBA" id="ARBA00022475"/>
    </source>
</evidence>
<keyword evidence="2" id="KW-1003">Cell membrane</keyword>
<protein>
    <submittedName>
        <fullName evidence="10">Putative membrane protein</fullName>
    </submittedName>
</protein>
<dbReference type="GO" id="GO:0016763">
    <property type="term" value="F:pentosyltransferase activity"/>
    <property type="evidence" value="ECO:0007669"/>
    <property type="project" value="TreeGrafter"/>
</dbReference>
<feature type="transmembrane region" description="Helical" evidence="8">
    <location>
        <begin position="118"/>
        <end position="137"/>
    </location>
</feature>
<proteinExistence type="predicted"/>
<dbReference type="InterPro" id="IPR050297">
    <property type="entry name" value="LipidA_mod_glycosyltrf_83"/>
</dbReference>
<keyword evidence="5 8" id="KW-0812">Transmembrane</keyword>
<evidence type="ECO:0000256" key="6">
    <source>
        <dbReference type="ARBA" id="ARBA00022989"/>
    </source>
</evidence>
<evidence type="ECO:0000256" key="4">
    <source>
        <dbReference type="ARBA" id="ARBA00022679"/>
    </source>
</evidence>
<sequence>MLDKMKPFSVQHFRLMVVFILILGFFLRFYNIDQKIYWVDETLSSLRISGYTANMVIAEVYTGELISREVLHQTYQPRQPKKDLQDAVKALASSPEHSPLYYLMARFLVDKLGHSVTLMRGLSAVISIMAFPCMYWLCRELFDKSLTGWVAIALVAVSPFHVLYAQEARQSSLFIVTILLSSAALLRAVRLQKYKNWFFYSATVVLGIYSHLLFALVAISHGIYILIRERFRISKTSLNYLLASGCSVIAFTPWIWIVVTNYQKVKTATSWTSQSVSILSLGVSWLGNLSRLFFDVNINSKASLQYLIPSLIPIMGIGILGVYSLYYLNRKTQNNQDWFVFSLIGVTAIFLIVPDLLFGGQRSMVPRYLIPCYLGIQIAVAYLLSRKMTESYKNPLNQKQIWQMVTFLLILGGIVSCGVSSQSTVWWSKGFQSAPQMARLINQNSAPLLISDEAVGVILSLTYVLEDHVQFQLVQRPNLPTIPTGFSDVYLYSQSPILPNLLAEEERYSVRPINSGDNFEYKLWKIEKN</sequence>
<reference evidence="10 11" key="1">
    <citation type="submission" date="2012-06" db="EMBL/GenBank/DDBJ databases">
        <title>Finished chromosome of genome of Oscillatoria acuminata PCC 6304.</title>
        <authorList>
            <consortium name="US DOE Joint Genome Institute"/>
            <person name="Gugger M."/>
            <person name="Coursin T."/>
            <person name="Rippka R."/>
            <person name="Tandeau De Marsac N."/>
            <person name="Huntemann M."/>
            <person name="Wei C.-L."/>
            <person name="Han J."/>
            <person name="Detter J.C."/>
            <person name="Han C."/>
            <person name="Tapia R."/>
            <person name="Davenport K."/>
            <person name="Daligault H."/>
            <person name="Erkkila T."/>
            <person name="Gu W."/>
            <person name="Munk A.C.C."/>
            <person name="Teshima H."/>
            <person name="Xu Y."/>
            <person name="Chain P."/>
            <person name="Chen A."/>
            <person name="Krypides N."/>
            <person name="Mavromatis K."/>
            <person name="Markowitz V."/>
            <person name="Szeto E."/>
            <person name="Ivanova N."/>
            <person name="Mikhailova N."/>
            <person name="Ovchinnikova G."/>
            <person name="Pagani I."/>
            <person name="Pati A."/>
            <person name="Goodwin L."/>
            <person name="Peters L."/>
            <person name="Pitluck S."/>
            <person name="Woyke T."/>
            <person name="Kerfeld C."/>
        </authorList>
    </citation>
    <scope>NUCLEOTIDE SEQUENCE [LARGE SCALE GENOMIC DNA]</scope>
    <source>
        <strain evidence="10 11">PCC 6304</strain>
    </source>
</reference>
<accession>K9TJU4</accession>
<feature type="transmembrane region" description="Helical" evidence="8">
    <location>
        <begin position="306"/>
        <end position="326"/>
    </location>
</feature>
<feature type="transmembrane region" description="Helical" evidence="8">
    <location>
        <begin position="149"/>
        <end position="165"/>
    </location>
</feature>
<feature type="domain" description="Glycosyltransferase RgtA/B/C/D-like" evidence="9">
    <location>
        <begin position="97"/>
        <end position="256"/>
    </location>
</feature>
<dbReference type="GO" id="GO:0005886">
    <property type="term" value="C:plasma membrane"/>
    <property type="evidence" value="ECO:0007669"/>
    <property type="project" value="UniProtKB-SubCell"/>
</dbReference>
<dbReference type="InterPro" id="IPR038731">
    <property type="entry name" value="RgtA/B/C-like"/>
</dbReference>
<dbReference type="EMBL" id="CP003607">
    <property type="protein sequence ID" value="AFY82269.1"/>
    <property type="molecule type" value="Genomic_DNA"/>
</dbReference>
<evidence type="ECO:0000256" key="3">
    <source>
        <dbReference type="ARBA" id="ARBA00022676"/>
    </source>
</evidence>
<gene>
    <name evidence="10" type="ORF">Oscil6304_2654</name>
</gene>
<keyword evidence="3" id="KW-0328">Glycosyltransferase</keyword>
<keyword evidence="6 8" id="KW-1133">Transmembrane helix</keyword>
<dbReference type="HOGENOM" id="CLU_037292_0_0_3"/>
<evidence type="ECO:0000256" key="8">
    <source>
        <dbReference type="SAM" id="Phobius"/>
    </source>
</evidence>
<organism evidence="10 11">
    <name type="scientific">Oscillatoria acuminata PCC 6304</name>
    <dbReference type="NCBI Taxonomy" id="56110"/>
    <lineage>
        <taxon>Bacteria</taxon>
        <taxon>Bacillati</taxon>
        <taxon>Cyanobacteriota</taxon>
        <taxon>Cyanophyceae</taxon>
        <taxon>Oscillatoriophycideae</taxon>
        <taxon>Oscillatoriales</taxon>
        <taxon>Oscillatoriaceae</taxon>
        <taxon>Oscillatoria</taxon>
    </lineage>
</organism>
<feature type="transmembrane region" description="Helical" evidence="8">
    <location>
        <begin position="404"/>
        <end position="427"/>
    </location>
</feature>
<feature type="transmembrane region" description="Helical" evidence="8">
    <location>
        <begin position="365"/>
        <end position="384"/>
    </location>
</feature>
<feature type="transmembrane region" description="Helical" evidence="8">
    <location>
        <begin position="238"/>
        <end position="259"/>
    </location>
</feature>
<keyword evidence="11" id="KW-1185">Reference proteome</keyword>
<dbReference type="PANTHER" id="PTHR33908">
    <property type="entry name" value="MANNOSYLTRANSFERASE YKCB-RELATED"/>
    <property type="match status" value="1"/>
</dbReference>
<feature type="transmembrane region" description="Helical" evidence="8">
    <location>
        <begin position="12"/>
        <end position="30"/>
    </location>
</feature>
<dbReference type="KEGG" id="oac:Oscil6304_2654"/>
<dbReference type="PATRIC" id="fig|56110.3.peg.3171"/>
<evidence type="ECO:0000259" key="9">
    <source>
        <dbReference type="Pfam" id="PF13231"/>
    </source>
</evidence>
<evidence type="ECO:0000256" key="7">
    <source>
        <dbReference type="ARBA" id="ARBA00023136"/>
    </source>
</evidence>
<dbReference type="OrthoDB" id="495800at2"/>
<name>K9TJU4_9CYAN</name>
<evidence type="ECO:0000313" key="11">
    <source>
        <dbReference type="Proteomes" id="UP000010367"/>
    </source>
</evidence>
<dbReference type="InParanoid" id="K9TJU4"/>
<dbReference type="AlphaFoldDB" id="K9TJU4"/>
<evidence type="ECO:0000313" key="10">
    <source>
        <dbReference type="EMBL" id="AFY82269.1"/>
    </source>
</evidence>
<keyword evidence="4" id="KW-0808">Transferase</keyword>
<feature type="transmembrane region" description="Helical" evidence="8">
    <location>
        <begin position="197"/>
        <end position="226"/>
    </location>
</feature>
<comment type="subcellular location">
    <subcellularLocation>
        <location evidence="1">Cell membrane</location>
        <topology evidence="1">Multi-pass membrane protein</topology>
    </subcellularLocation>
</comment>
<evidence type="ECO:0000256" key="1">
    <source>
        <dbReference type="ARBA" id="ARBA00004651"/>
    </source>
</evidence>
<keyword evidence="7 8" id="KW-0472">Membrane</keyword>
<dbReference type="eggNOG" id="COG5305">
    <property type="taxonomic scope" value="Bacteria"/>
</dbReference>
<dbReference type="Proteomes" id="UP000010367">
    <property type="component" value="Chromosome"/>
</dbReference>
<dbReference type="PANTHER" id="PTHR33908:SF11">
    <property type="entry name" value="MEMBRANE PROTEIN"/>
    <property type="match status" value="1"/>
</dbReference>
<dbReference type="STRING" id="56110.Oscil6304_2654"/>
<dbReference type="Pfam" id="PF13231">
    <property type="entry name" value="PMT_2"/>
    <property type="match status" value="1"/>
</dbReference>
<dbReference type="GO" id="GO:0009103">
    <property type="term" value="P:lipopolysaccharide biosynthetic process"/>
    <property type="evidence" value="ECO:0007669"/>
    <property type="project" value="UniProtKB-ARBA"/>
</dbReference>
<evidence type="ECO:0000256" key="5">
    <source>
        <dbReference type="ARBA" id="ARBA00022692"/>
    </source>
</evidence>